<dbReference type="InterPro" id="IPR035965">
    <property type="entry name" value="PAS-like_dom_sf"/>
</dbReference>
<name>A0A0G0HQV6_9BACT</name>
<keyword evidence="2" id="KW-0418">Kinase</keyword>
<dbReference type="SUPFAM" id="SSF55785">
    <property type="entry name" value="PYP-like sensor domain (PAS domain)"/>
    <property type="match status" value="1"/>
</dbReference>
<sequence length="409" mass="47140">MRKLKNNETQKENLEDPKKTALHYMTTLVEVAREAFLIMDADLRVISANDVFYHIFRVEPSQTEGKLLYELGNGQWDIPEFRRLLEEILPLKKVVKDFEVKHIFETIGKKTIELNARQIDTVQLIILALEDITESKNIAEKFEEYTDGQMSAWNTVEEPTIKRALTRCLKDRFAWLRNSDNRLIPAITTTLGPMIPDDYRVLDLGTATGHVPKMMIEIGVKPENIVGVDINHDMLSVASFPNGVNKVCANATKLEEALKKQLSGFGNFDLVIVNMMFHLLSYKDYVAVLRQIRKVVTDRADLYTMVPHPVRDYMNSIPGYDRRRMVEERAPWGDTVEYRVKPISDYARGLHQAGFRGWAMGTAGLDVRPEHKIILDDETAWERIHSSKTRYDGGKLPRHFRLWHLAYPA</sequence>
<dbReference type="PATRIC" id="fig|1618546.3.peg.638"/>
<dbReference type="CDD" id="cd02440">
    <property type="entry name" value="AdoMet_MTases"/>
    <property type="match status" value="1"/>
</dbReference>
<dbReference type="EMBL" id="LBTR01000024">
    <property type="protein sequence ID" value="KKQ44582.1"/>
    <property type="molecule type" value="Genomic_DNA"/>
</dbReference>
<dbReference type="Pfam" id="PF13489">
    <property type="entry name" value="Methyltransf_23"/>
    <property type="match status" value="1"/>
</dbReference>
<feature type="domain" description="PAS fold-4" evidence="1">
    <location>
        <begin position="32"/>
        <end position="136"/>
    </location>
</feature>
<dbReference type="Gene3D" id="3.40.50.150">
    <property type="entry name" value="Vaccinia Virus protein VP39"/>
    <property type="match status" value="1"/>
</dbReference>
<evidence type="ECO:0000313" key="3">
    <source>
        <dbReference type="Proteomes" id="UP000034603"/>
    </source>
</evidence>
<dbReference type="SUPFAM" id="SSF53335">
    <property type="entry name" value="S-adenosyl-L-methionine-dependent methyltransferases"/>
    <property type="match status" value="1"/>
</dbReference>
<evidence type="ECO:0000313" key="2">
    <source>
        <dbReference type="EMBL" id="KKQ44582.1"/>
    </source>
</evidence>
<protein>
    <submittedName>
        <fullName evidence="2">Signal Transduction Histidine Kinase (STHK) with CheB and CheR activity</fullName>
    </submittedName>
</protein>
<accession>A0A0G0HQV6</accession>
<dbReference type="AlphaFoldDB" id="A0A0G0HQV6"/>
<dbReference type="Pfam" id="PF08448">
    <property type="entry name" value="PAS_4"/>
    <property type="match status" value="1"/>
</dbReference>
<dbReference type="InterPro" id="IPR013656">
    <property type="entry name" value="PAS_4"/>
</dbReference>
<organism evidence="2 3">
    <name type="scientific">Candidatus Woesebacteria bacterium GW2011_GWA1_37_8</name>
    <dbReference type="NCBI Taxonomy" id="1618546"/>
    <lineage>
        <taxon>Bacteria</taxon>
        <taxon>Candidatus Woeseibacteriota</taxon>
    </lineage>
</organism>
<dbReference type="GO" id="GO:0016301">
    <property type="term" value="F:kinase activity"/>
    <property type="evidence" value="ECO:0007669"/>
    <property type="project" value="UniProtKB-KW"/>
</dbReference>
<keyword evidence="2" id="KW-0808">Transferase</keyword>
<reference evidence="2 3" key="1">
    <citation type="journal article" date="2015" name="Nature">
        <title>rRNA introns, odd ribosomes, and small enigmatic genomes across a large radiation of phyla.</title>
        <authorList>
            <person name="Brown C.T."/>
            <person name="Hug L.A."/>
            <person name="Thomas B.C."/>
            <person name="Sharon I."/>
            <person name="Castelle C.J."/>
            <person name="Singh A."/>
            <person name="Wilkins M.J."/>
            <person name="Williams K.H."/>
            <person name="Banfield J.F."/>
        </authorList>
    </citation>
    <scope>NUCLEOTIDE SEQUENCE [LARGE SCALE GENOMIC DNA]</scope>
</reference>
<gene>
    <name evidence="2" type="ORF">US62_C0024G0004</name>
</gene>
<dbReference type="Proteomes" id="UP000034603">
    <property type="component" value="Unassembled WGS sequence"/>
</dbReference>
<proteinExistence type="predicted"/>
<dbReference type="InterPro" id="IPR029063">
    <property type="entry name" value="SAM-dependent_MTases_sf"/>
</dbReference>
<dbReference type="Gene3D" id="3.30.450.20">
    <property type="entry name" value="PAS domain"/>
    <property type="match status" value="1"/>
</dbReference>
<evidence type="ECO:0000259" key="1">
    <source>
        <dbReference type="Pfam" id="PF08448"/>
    </source>
</evidence>
<comment type="caution">
    <text evidence="2">The sequence shown here is derived from an EMBL/GenBank/DDBJ whole genome shotgun (WGS) entry which is preliminary data.</text>
</comment>